<protein>
    <recommendedName>
        <fullName evidence="4">Integrase catalytic domain-containing protein</fullName>
    </recommendedName>
</protein>
<keyword evidence="1" id="KW-0472">Membrane</keyword>
<dbReference type="OrthoDB" id="1935586at2759"/>
<proteinExistence type="predicted"/>
<dbReference type="PANTHER" id="PTHR35046">
    <property type="entry name" value="ZINC KNUCKLE (CCHC-TYPE) FAMILY PROTEIN"/>
    <property type="match status" value="1"/>
</dbReference>
<comment type="caution">
    <text evidence="2">The sequence shown here is derived from an EMBL/GenBank/DDBJ whole genome shotgun (WGS) entry which is preliminary data.</text>
</comment>
<feature type="transmembrane region" description="Helical" evidence="1">
    <location>
        <begin position="112"/>
        <end position="131"/>
    </location>
</feature>
<evidence type="ECO:0000256" key="1">
    <source>
        <dbReference type="SAM" id="Phobius"/>
    </source>
</evidence>
<dbReference type="AlphaFoldDB" id="A0A371EYX7"/>
<evidence type="ECO:0000313" key="3">
    <source>
        <dbReference type="Proteomes" id="UP000257109"/>
    </source>
</evidence>
<dbReference type="Gene3D" id="3.30.420.10">
    <property type="entry name" value="Ribonuclease H-like superfamily/Ribonuclease H"/>
    <property type="match status" value="1"/>
</dbReference>
<evidence type="ECO:0008006" key="4">
    <source>
        <dbReference type="Google" id="ProtNLM"/>
    </source>
</evidence>
<dbReference type="PANTHER" id="PTHR35046:SF9">
    <property type="entry name" value="RNA-DIRECTED DNA POLYMERASE"/>
    <property type="match status" value="1"/>
</dbReference>
<gene>
    <name evidence="2" type="ORF">CR513_49482</name>
</gene>
<reference evidence="2" key="1">
    <citation type="submission" date="2018-05" db="EMBL/GenBank/DDBJ databases">
        <title>Draft genome of Mucuna pruriens seed.</title>
        <authorList>
            <person name="Nnadi N.E."/>
            <person name="Vos R."/>
            <person name="Hasami M.H."/>
            <person name="Devisetty U.K."/>
            <person name="Aguiy J.C."/>
        </authorList>
    </citation>
    <scope>NUCLEOTIDE SEQUENCE [LARGE SCALE GENOMIC DNA]</scope>
    <source>
        <strain evidence="2">JCA_2017</strain>
    </source>
</reference>
<dbReference type="STRING" id="157652.A0A371EYX7"/>
<evidence type="ECO:0000313" key="2">
    <source>
        <dbReference type="EMBL" id="RDX71201.1"/>
    </source>
</evidence>
<keyword evidence="3" id="KW-1185">Reference proteome</keyword>
<accession>A0A371EYX7</accession>
<dbReference type="SUPFAM" id="SSF53098">
    <property type="entry name" value="Ribonuclease H-like"/>
    <property type="match status" value="1"/>
</dbReference>
<dbReference type="InterPro" id="IPR012337">
    <property type="entry name" value="RNaseH-like_sf"/>
</dbReference>
<organism evidence="2 3">
    <name type="scientific">Mucuna pruriens</name>
    <name type="common">Velvet bean</name>
    <name type="synonym">Dolichos pruriens</name>
    <dbReference type="NCBI Taxonomy" id="157652"/>
    <lineage>
        <taxon>Eukaryota</taxon>
        <taxon>Viridiplantae</taxon>
        <taxon>Streptophyta</taxon>
        <taxon>Embryophyta</taxon>
        <taxon>Tracheophyta</taxon>
        <taxon>Spermatophyta</taxon>
        <taxon>Magnoliopsida</taxon>
        <taxon>eudicotyledons</taxon>
        <taxon>Gunneridae</taxon>
        <taxon>Pentapetalae</taxon>
        <taxon>rosids</taxon>
        <taxon>fabids</taxon>
        <taxon>Fabales</taxon>
        <taxon>Fabaceae</taxon>
        <taxon>Papilionoideae</taxon>
        <taxon>50 kb inversion clade</taxon>
        <taxon>NPAAA clade</taxon>
        <taxon>indigoferoid/millettioid clade</taxon>
        <taxon>Phaseoleae</taxon>
        <taxon>Mucuna</taxon>
    </lineage>
</organism>
<dbReference type="Proteomes" id="UP000257109">
    <property type="component" value="Unassembled WGS sequence"/>
</dbReference>
<feature type="non-terminal residue" evidence="2">
    <location>
        <position position="1"/>
    </location>
</feature>
<sequence>MNACIIVNLFFKEVVRLHGLHRTFVFDKDSKPLNHFWRTLWSKLGTKLFGQTKVTNRTLTQLLRSFVGKSLRSWEDWLPHFEFAYNCVVNSTTTHTPFELVYGFHPLKPPPPLMYCLCLMLALCLTIMGLLKKNLLKNCMLNYGESQSSYLIHYGLVFWFLPLNSQENVKHVDPRVVSIR</sequence>
<dbReference type="EMBL" id="QJKJ01011430">
    <property type="protein sequence ID" value="RDX71201.1"/>
    <property type="molecule type" value="Genomic_DNA"/>
</dbReference>
<dbReference type="InterPro" id="IPR036397">
    <property type="entry name" value="RNaseH_sf"/>
</dbReference>
<keyword evidence="1" id="KW-1133">Transmembrane helix</keyword>
<feature type="non-terminal residue" evidence="2">
    <location>
        <position position="180"/>
    </location>
</feature>
<keyword evidence="1" id="KW-0812">Transmembrane</keyword>
<name>A0A371EYX7_MUCPR</name>
<dbReference type="GO" id="GO:0003676">
    <property type="term" value="F:nucleic acid binding"/>
    <property type="evidence" value="ECO:0007669"/>
    <property type="project" value="InterPro"/>
</dbReference>